<feature type="domain" description="Mmc1 C-terminal" evidence="2">
    <location>
        <begin position="427"/>
        <end position="612"/>
    </location>
</feature>
<keyword evidence="1" id="KW-0175">Coiled coil</keyword>
<evidence type="ECO:0000259" key="2">
    <source>
        <dbReference type="Pfam" id="PF23868"/>
    </source>
</evidence>
<dbReference type="AlphaFoldDB" id="A0AAX4JRP4"/>
<dbReference type="InterPro" id="IPR056196">
    <property type="entry name" value="Mmc1_C"/>
</dbReference>
<gene>
    <name evidence="3" type="ORF">L201_002449</name>
</gene>
<feature type="coiled-coil region" evidence="1">
    <location>
        <begin position="644"/>
        <end position="671"/>
    </location>
</feature>
<evidence type="ECO:0000313" key="3">
    <source>
        <dbReference type="EMBL" id="WWC87559.1"/>
    </source>
</evidence>
<name>A0AAX4JRP4_9TREE</name>
<dbReference type="PANTHER" id="PTHR38644:SF1">
    <property type="entry name" value="EXPRESSED PROTEIN"/>
    <property type="match status" value="1"/>
</dbReference>
<keyword evidence="4" id="KW-1185">Reference proteome</keyword>
<proteinExistence type="predicted"/>
<evidence type="ECO:0000313" key="4">
    <source>
        <dbReference type="Proteomes" id="UP001355207"/>
    </source>
</evidence>
<reference evidence="3 4" key="1">
    <citation type="submission" date="2024-01" db="EMBL/GenBank/DDBJ databases">
        <title>Comparative genomics of Cryptococcus and Kwoniella reveals pathogenesis evolution and contrasting modes of karyotype evolution via chromosome fusion or intercentromeric recombination.</title>
        <authorList>
            <person name="Coelho M.A."/>
            <person name="David-Palma M."/>
            <person name="Shea T."/>
            <person name="Bowers K."/>
            <person name="McGinley-Smith S."/>
            <person name="Mohammad A.W."/>
            <person name="Gnirke A."/>
            <person name="Yurkov A.M."/>
            <person name="Nowrousian M."/>
            <person name="Sun S."/>
            <person name="Cuomo C.A."/>
            <person name="Heitman J."/>
        </authorList>
    </citation>
    <scope>NUCLEOTIDE SEQUENCE [LARGE SCALE GENOMIC DNA]</scope>
    <source>
        <strain evidence="3 4">CBS 6074</strain>
    </source>
</reference>
<evidence type="ECO:0000256" key="1">
    <source>
        <dbReference type="SAM" id="Coils"/>
    </source>
</evidence>
<dbReference type="RefSeq" id="XP_066074322.1">
    <property type="nucleotide sequence ID" value="XM_066218225.1"/>
</dbReference>
<protein>
    <recommendedName>
        <fullName evidence="2">Mmc1 C-terminal domain-containing protein</fullName>
    </recommendedName>
</protein>
<accession>A0AAX4JRP4</accession>
<dbReference type="GeneID" id="91093121"/>
<dbReference type="EMBL" id="CP144100">
    <property type="protein sequence ID" value="WWC87559.1"/>
    <property type="molecule type" value="Genomic_DNA"/>
</dbReference>
<dbReference type="Proteomes" id="UP001355207">
    <property type="component" value="Chromosome 3"/>
</dbReference>
<dbReference type="PANTHER" id="PTHR38644">
    <property type="entry name" value="EXPRESSED PROTEIN"/>
    <property type="match status" value="1"/>
</dbReference>
<sequence>MLNKLYSFSSTISKRVAAMTALNVSKRYASAATAIQPPEPIPIPIAAEEISIKPVQGAETILPVLKDIENLLQNEIGGDDIWSRRVKGIIRDLSVERRGRIAVIGDDLAAPKDVVSALLQDPLVDNEESRKALLTRHEGANIDVFQIGHGLRPQREPEALSLAASWLQLTGYDVVEINAKQPEDTISHLLNTDSLMVVIDPIRLLDTPQLSSVLPLALSRGSVHIVINGHLPPRTSQATIEAKLRDQLNQIKVEPVDETTFNSSSVPIFFVKAEKALNALDALAIGLQNQGPSTSNFKTKAFDIFQKEFLESHVGPLQQSLTASLGLISEPQLNTSRQNAGLALNHIENIIFNDRDIVKNAEHTVGELRRLSQKGTTKAKHLSISSRGIEGGLVEGSIEYDLEKNKNELEFLFKGKLSWLGGLIGKTRIDDIQFDLNNYLLNNFGKNLENQIIFESGQLSYLQKNLDLKSNKIIKELSILPISSSKSSSSSSNSQISHPFTSPLLLNHLSTLSLSIPQLTSKPIPLLEPIIIRRNQLLNQSIPNLQSSAQKTLLLTYSTSLLGLSLSWLSYVPPIEIFGSTTAIGLGLLSIVSSIALGQKLWKKAQKKFWRDWFRITAMMKGDLQTRFDTALVTQILAKPIAAADGLEKLIQRRERRLDELQDRVNALSKRI</sequence>
<organism evidence="3 4">
    <name type="scientific">Kwoniella dendrophila CBS 6074</name>
    <dbReference type="NCBI Taxonomy" id="1295534"/>
    <lineage>
        <taxon>Eukaryota</taxon>
        <taxon>Fungi</taxon>
        <taxon>Dikarya</taxon>
        <taxon>Basidiomycota</taxon>
        <taxon>Agaricomycotina</taxon>
        <taxon>Tremellomycetes</taxon>
        <taxon>Tremellales</taxon>
        <taxon>Cryptococcaceae</taxon>
        <taxon>Kwoniella</taxon>
    </lineage>
</organism>
<dbReference type="Pfam" id="PF23868">
    <property type="entry name" value="Mmc1_C"/>
    <property type="match status" value="1"/>
</dbReference>